<accession>A0ABN0MRI8</accession>
<keyword evidence="2" id="KW-1185">Reference proteome</keyword>
<organism evidence="1 2">
    <name type="scientific">Chlamydia avium</name>
    <dbReference type="NCBI Taxonomy" id="1457141"/>
    <lineage>
        <taxon>Bacteria</taxon>
        <taxon>Pseudomonadati</taxon>
        <taxon>Chlamydiota</taxon>
        <taxon>Chlamydiia</taxon>
        <taxon>Chlamydiales</taxon>
        <taxon>Chlamydiaceae</taxon>
        <taxon>Chlamydia/Chlamydophila group</taxon>
        <taxon>Chlamydia</taxon>
    </lineage>
</organism>
<comment type="caution">
    <text evidence="1">The sequence shown here is derived from an EMBL/GenBank/DDBJ whole genome shotgun (WGS) entry which is preliminary data.</text>
</comment>
<proteinExistence type="predicted"/>
<dbReference type="Proteomes" id="UP000014821">
    <property type="component" value="Unassembled WGS sequence"/>
</dbReference>
<protein>
    <submittedName>
        <fullName evidence="1">Uncharacterized protein</fullName>
    </submittedName>
</protein>
<gene>
    <name evidence="1" type="ORF">CP10881SC42_0823</name>
</gene>
<reference evidence="1" key="1">
    <citation type="submission" date="2013-04" db="EMBL/GenBank/DDBJ databases">
        <title>Genome sequence of Chlamydia psittaci 10_881_SC42.</title>
        <authorList>
            <person name="Huot-Creasy H."/>
            <person name="McCracken C.L."/>
            <person name="Humphries M."/>
            <person name="Sachse K."/>
            <person name="Laroucau K."/>
            <person name="Bavoil P."/>
            <person name="Myers G.S."/>
        </authorList>
    </citation>
    <scope>NUCLEOTIDE SEQUENCE [LARGE SCALE GENOMIC DNA]</scope>
    <source>
        <strain evidence="1">10_881_SC42</strain>
    </source>
</reference>
<dbReference type="EMBL" id="ATND01000002">
    <property type="protein sequence ID" value="EPP38074.1"/>
    <property type="molecule type" value="Genomic_DNA"/>
</dbReference>
<sequence>MWIKTLEKRKTTKLKVFIYTFFIIHQNVRIFSKTPKESPSLQVEKSNVYA</sequence>
<evidence type="ECO:0000313" key="1">
    <source>
        <dbReference type="EMBL" id="EPP38074.1"/>
    </source>
</evidence>
<name>A0ABN0MRI8_9CHLA</name>
<evidence type="ECO:0000313" key="2">
    <source>
        <dbReference type="Proteomes" id="UP000014821"/>
    </source>
</evidence>